<reference evidence="2 3" key="1">
    <citation type="journal article" date="2023" name="Life. Sci Alliance">
        <title>Evolutionary insights into 3D genome organization and epigenetic landscape of Vigna mungo.</title>
        <authorList>
            <person name="Junaid A."/>
            <person name="Singh B."/>
            <person name="Bhatia S."/>
        </authorList>
    </citation>
    <scope>NUCLEOTIDE SEQUENCE [LARGE SCALE GENOMIC DNA]</scope>
    <source>
        <strain evidence="2">Urdbean</strain>
    </source>
</reference>
<dbReference type="AlphaFoldDB" id="A0AAQ3NQ44"/>
<dbReference type="EMBL" id="CP144696">
    <property type="protein sequence ID" value="WVZ13093.1"/>
    <property type="molecule type" value="Genomic_DNA"/>
</dbReference>
<feature type="compositionally biased region" description="Polar residues" evidence="1">
    <location>
        <begin position="355"/>
        <end position="365"/>
    </location>
</feature>
<name>A0AAQ3NQ44_VIGMU</name>
<gene>
    <name evidence="2" type="ORF">V8G54_017623</name>
</gene>
<protein>
    <submittedName>
        <fullName evidence="2">Uncharacterized protein</fullName>
    </submittedName>
</protein>
<keyword evidence="3" id="KW-1185">Reference proteome</keyword>
<evidence type="ECO:0000256" key="1">
    <source>
        <dbReference type="SAM" id="MobiDB-lite"/>
    </source>
</evidence>
<organism evidence="2 3">
    <name type="scientific">Vigna mungo</name>
    <name type="common">Black gram</name>
    <name type="synonym">Phaseolus mungo</name>
    <dbReference type="NCBI Taxonomy" id="3915"/>
    <lineage>
        <taxon>Eukaryota</taxon>
        <taxon>Viridiplantae</taxon>
        <taxon>Streptophyta</taxon>
        <taxon>Embryophyta</taxon>
        <taxon>Tracheophyta</taxon>
        <taxon>Spermatophyta</taxon>
        <taxon>Magnoliopsida</taxon>
        <taxon>eudicotyledons</taxon>
        <taxon>Gunneridae</taxon>
        <taxon>Pentapetalae</taxon>
        <taxon>rosids</taxon>
        <taxon>fabids</taxon>
        <taxon>Fabales</taxon>
        <taxon>Fabaceae</taxon>
        <taxon>Papilionoideae</taxon>
        <taxon>50 kb inversion clade</taxon>
        <taxon>NPAAA clade</taxon>
        <taxon>indigoferoid/millettioid clade</taxon>
        <taxon>Phaseoleae</taxon>
        <taxon>Vigna</taxon>
    </lineage>
</organism>
<evidence type="ECO:0000313" key="3">
    <source>
        <dbReference type="Proteomes" id="UP001374535"/>
    </source>
</evidence>
<proteinExistence type="predicted"/>
<evidence type="ECO:0000313" key="2">
    <source>
        <dbReference type="EMBL" id="WVZ13093.1"/>
    </source>
</evidence>
<accession>A0AAQ3NQ44</accession>
<sequence>MINGDQLHLTQTPNAIKLSNQQVPSMPIRVKNPNVQNPYTMHRSNWEARCPMITGVKIMRNELLERRNLANQPLPPKIVPIHTIIHIEHRVRNLDQCSRRHIGKMIIVKKICCNLPKPGFPNPNRPLQPRLPKCLPNKTFWVIWSKRFLISGFHDCNTIPLTVPEIVRTAKPTMHWNRINPHLNRLHNVLDHVLDPIKAIRLSQYLNRATLIPLLDVPPLWRKTRRGGAPMDVIPPSEQKGRIIPNGTEIILQHNISKSQIATLFNGDIQSKLQPPFNSVCIVTPIQLHTQYTPFLCLHKHAPSPCGLLPMILSPKGTAPYHCHGHLSLHRTVKFPRHQQNNNHSTRQQRKKDSFSSLPSSCQLQ</sequence>
<dbReference type="Proteomes" id="UP001374535">
    <property type="component" value="Chromosome 5"/>
</dbReference>
<feature type="region of interest" description="Disordered" evidence="1">
    <location>
        <begin position="336"/>
        <end position="365"/>
    </location>
</feature>